<accession>A0A8H7M0F3</accession>
<name>A0A8H7M0F3_9AGAM</name>
<evidence type="ECO:0000313" key="4">
    <source>
        <dbReference type="Proteomes" id="UP000614334"/>
    </source>
</evidence>
<dbReference type="EMBL" id="JACYCC010000216">
    <property type="protein sequence ID" value="KAF8671820.1"/>
    <property type="molecule type" value="Genomic_DNA"/>
</dbReference>
<evidence type="ECO:0000256" key="1">
    <source>
        <dbReference type="SAM" id="MobiDB-lite"/>
    </source>
</evidence>
<sequence length="93" mass="10376">MKHPFLPLPPAPLNPPPRSYSPPSPPWTLPQPPWKKMSSWPHWLFPTSIAVLLEINKAAHGGRYLSGFGRAEESEGVVVRAVLARSQEQNEDT</sequence>
<dbReference type="Proteomes" id="UP000614334">
    <property type="component" value="Unassembled WGS sequence"/>
</dbReference>
<organism evidence="3 4">
    <name type="scientific">Rhizoctonia solani</name>
    <dbReference type="NCBI Taxonomy" id="456999"/>
    <lineage>
        <taxon>Eukaryota</taxon>
        <taxon>Fungi</taxon>
        <taxon>Dikarya</taxon>
        <taxon>Basidiomycota</taxon>
        <taxon>Agaricomycotina</taxon>
        <taxon>Agaricomycetes</taxon>
        <taxon>Cantharellales</taxon>
        <taxon>Ceratobasidiaceae</taxon>
        <taxon>Rhizoctonia</taxon>
    </lineage>
</organism>
<feature type="region of interest" description="Disordered" evidence="1">
    <location>
        <begin position="1"/>
        <end position="27"/>
    </location>
</feature>
<comment type="caution">
    <text evidence="3">The sequence shown here is derived from an EMBL/GenBank/DDBJ whole genome shotgun (WGS) entry which is preliminary data.</text>
</comment>
<reference evidence="3" key="1">
    <citation type="submission" date="2020-09" db="EMBL/GenBank/DDBJ databases">
        <title>Comparative genome analyses of four rice-infecting Rhizoctonia solani isolates reveal extensive enrichment of homogalacturonan modification genes.</title>
        <authorList>
            <person name="Lee D.-Y."/>
            <person name="Jeon J."/>
            <person name="Kim K.-T."/>
            <person name="Cheong K."/>
            <person name="Song H."/>
            <person name="Choi G."/>
            <person name="Ko J."/>
            <person name="Opiyo S.O."/>
            <person name="Zuo S."/>
            <person name="Madhav S."/>
            <person name="Lee Y.-H."/>
            <person name="Wang G.-L."/>
        </authorList>
    </citation>
    <scope>NUCLEOTIDE SEQUENCE</scope>
    <source>
        <strain evidence="3">AG1-IA B2</strain>
        <strain evidence="2">AG1-IA YN-7</strain>
    </source>
</reference>
<evidence type="ECO:0000313" key="2">
    <source>
        <dbReference type="EMBL" id="KAF8671820.1"/>
    </source>
</evidence>
<dbReference type="EMBL" id="JACYCF010000026">
    <property type="protein sequence ID" value="KAF8749693.1"/>
    <property type="molecule type" value="Genomic_DNA"/>
</dbReference>
<dbReference type="Proteomes" id="UP000650582">
    <property type="component" value="Unassembled WGS sequence"/>
</dbReference>
<gene>
    <name evidence="3" type="ORF">RHS01_09893</name>
    <name evidence="2" type="ORF">RHS04_08083</name>
</gene>
<proteinExistence type="predicted"/>
<protein>
    <submittedName>
        <fullName evidence="3">Uncharacterized protein</fullName>
    </submittedName>
</protein>
<evidence type="ECO:0000313" key="3">
    <source>
        <dbReference type="EMBL" id="KAF8749693.1"/>
    </source>
</evidence>
<dbReference type="AlphaFoldDB" id="A0A8H7M0F3"/>